<dbReference type="SUPFAM" id="SSF55620">
    <property type="entry name" value="Tetrahydrobiopterin biosynthesis enzymes-like"/>
    <property type="match status" value="1"/>
</dbReference>
<evidence type="ECO:0000313" key="9">
    <source>
        <dbReference type="Proteomes" id="UP000016960"/>
    </source>
</evidence>
<comment type="pathway">
    <text evidence="2 6">Cofactor biosynthesis; tetrahydrofolate biosynthesis; 2-amino-4-hydroxy-6-hydroxymethyl-7,8-dihydropteridine diphosphate from 7,8-dihydroneopterin triphosphate: step 3/4.</text>
</comment>
<dbReference type="InterPro" id="IPR043133">
    <property type="entry name" value="GTP-CH-I_C/QueF"/>
</dbReference>
<dbReference type="EMBL" id="ASSJ01000032">
    <property type="protein sequence ID" value="ERN42095.1"/>
    <property type="molecule type" value="Genomic_DNA"/>
</dbReference>
<dbReference type="AlphaFoldDB" id="U5DR03"/>
<dbReference type="FunFam" id="3.30.1130.10:FF:000003">
    <property type="entry name" value="7,8-dihydroneopterin aldolase"/>
    <property type="match status" value="1"/>
</dbReference>
<dbReference type="FunCoup" id="U5DR03">
    <property type="interactions" value="194"/>
</dbReference>
<dbReference type="GO" id="GO:0005737">
    <property type="term" value="C:cytoplasm"/>
    <property type="evidence" value="ECO:0007669"/>
    <property type="project" value="TreeGrafter"/>
</dbReference>
<comment type="function">
    <text evidence="6">Catalyzes the conversion of 7,8-dihydroneopterin to 6-hydroxymethyl-7,8-dihydropterin.</text>
</comment>
<dbReference type="EC" id="4.1.2.25" evidence="6"/>
<dbReference type="STRING" id="582515.KR51_00012490"/>
<name>U5DR03_9CHRO</name>
<dbReference type="PANTHER" id="PTHR42844">
    <property type="entry name" value="DIHYDRONEOPTERIN ALDOLASE 1-RELATED"/>
    <property type="match status" value="1"/>
</dbReference>
<evidence type="ECO:0000256" key="6">
    <source>
        <dbReference type="RuleBase" id="RU362079"/>
    </source>
</evidence>
<proteinExistence type="inferred from homology"/>
<evidence type="ECO:0000256" key="1">
    <source>
        <dbReference type="ARBA" id="ARBA00001353"/>
    </source>
</evidence>
<dbReference type="RefSeq" id="WP_022605728.1">
    <property type="nucleotide sequence ID" value="NZ_ASSJ01000032.1"/>
</dbReference>
<dbReference type="InterPro" id="IPR006156">
    <property type="entry name" value="Dihydroneopterin_aldolase"/>
</dbReference>
<dbReference type="NCBIfam" id="TIGR00525">
    <property type="entry name" value="folB"/>
    <property type="match status" value="1"/>
</dbReference>
<evidence type="ECO:0000256" key="4">
    <source>
        <dbReference type="ARBA" id="ARBA00022909"/>
    </source>
</evidence>
<dbReference type="PATRIC" id="fig|582515.4.peg.1399"/>
<dbReference type="GO" id="GO:0004150">
    <property type="term" value="F:dihydroneopterin aldolase activity"/>
    <property type="evidence" value="ECO:0007669"/>
    <property type="project" value="UniProtKB-UniRule"/>
</dbReference>
<sequence>MDIIDLTGIRVYGYTGYLPEERSLGQWFEVDLKLWLDLAPAGTSDDIAHTLDYRKAIAAVRELVKTARFNLVEKLASAIADTVLEFELVEQVGVRLSKPAAPIPDFGGTITVEILRQRVQANTSSFQGG</sequence>
<dbReference type="NCBIfam" id="TIGR00526">
    <property type="entry name" value="folB_dom"/>
    <property type="match status" value="1"/>
</dbReference>
<evidence type="ECO:0000256" key="5">
    <source>
        <dbReference type="ARBA" id="ARBA00023239"/>
    </source>
</evidence>
<protein>
    <recommendedName>
        <fullName evidence="6">7,8-dihydroneopterin aldolase</fullName>
        <ecNumber evidence="6">4.1.2.25</ecNumber>
    </recommendedName>
</protein>
<dbReference type="SMART" id="SM00905">
    <property type="entry name" value="FolB"/>
    <property type="match status" value="1"/>
</dbReference>
<dbReference type="UniPathway" id="UPA00077">
    <property type="reaction ID" value="UER00154"/>
</dbReference>
<evidence type="ECO:0000256" key="3">
    <source>
        <dbReference type="ARBA" id="ARBA00005708"/>
    </source>
</evidence>
<dbReference type="InParanoid" id="U5DR03"/>
<dbReference type="Gene3D" id="3.30.1130.10">
    <property type="match status" value="1"/>
</dbReference>
<dbReference type="CDD" id="cd00534">
    <property type="entry name" value="DHNA_DHNTPE"/>
    <property type="match status" value="1"/>
</dbReference>
<feature type="domain" description="Dihydroneopterin aldolase/epimerase" evidence="7">
    <location>
        <begin position="4"/>
        <end position="116"/>
    </location>
</feature>
<accession>U5DR03</accession>
<comment type="caution">
    <text evidence="8">The sequence shown here is derived from an EMBL/GenBank/DDBJ whole genome shotgun (WGS) entry which is preliminary data.</text>
</comment>
<comment type="catalytic activity">
    <reaction evidence="1 6">
        <text>7,8-dihydroneopterin = 6-hydroxymethyl-7,8-dihydropterin + glycolaldehyde</text>
        <dbReference type="Rhea" id="RHEA:10540"/>
        <dbReference type="ChEBI" id="CHEBI:17001"/>
        <dbReference type="ChEBI" id="CHEBI:17071"/>
        <dbReference type="ChEBI" id="CHEBI:44841"/>
        <dbReference type="EC" id="4.1.2.25"/>
    </reaction>
</comment>
<keyword evidence="4 6" id="KW-0289">Folate biosynthesis</keyword>
<dbReference type="Proteomes" id="UP000016960">
    <property type="component" value="Unassembled WGS sequence"/>
</dbReference>
<evidence type="ECO:0000256" key="2">
    <source>
        <dbReference type="ARBA" id="ARBA00005013"/>
    </source>
</evidence>
<dbReference type="OrthoDB" id="9803748at2"/>
<dbReference type="PANTHER" id="PTHR42844:SF1">
    <property type="entry name" value="DIHYDRONEOPTERIN ALDOLASE 1-RELATED"/>
    <property type="match status" value="1"/>
</dbReference>
<dbReference type="eggNOG" id="COG1539">
    <property type="taxonomic scope" value="Bacteria"/>
</dbReference>
<dbReference type="GO" id="GO:0046656">
    <property type="term" value="P:folic acid biosynthetic process"/>
    <property type="evidence" value="ECO:0007669"/>
    <property type="project" value="UniProtKB-UniRule"/>
</dbReference>
<keyword evidence="9" id="KW-1185">Reference proteome</keyword>
<evidence type="ECO:0000313" key="8">
    <source>
        <dbReference type="EMBL" id="ERN42095.1"/>
    </source>
</evidence>
<dbReference type="GO" id="GO:0046654">
    <property type="term" value="P:tetrahydrofolate biosynthetic process"/>
    <property type="evidence" value="ECO:0007669"/>
    <property type="project" value="UniProtKB-UniRule"/>
</dbReference>
<organism evidence="8 9">
    <name type="scientific">Rubidibacter lacunae KORDI 51-2</name>
    <dbReference type="NCBI Taxonomy" id="582515"/>
    <lineage>
        <taxon>Bacteria</taxon>
        <taxon>Bacillati</taxon>
        <taxon>Cyanobacteriota</taxon>
        <taxon>Cyanophyceae</taxon>
        <taxon>Oscillatoriophycideae</taxon>
        <taxon>Chroococcales</taxon>
        <taxon>Aphanothecaceae</taxon>
        <taxon>Rubidibacter</taxon>
    </lineage>
</organism>
<dbReference type="InterPro" id="IPR006157">
    <property type="entry name" value="FolB_dom"/>
</dbReference>
<dbReference type="Pfam" id="PF02152">
    <property type="entry name" value="FolB"/>
    <property type="match status" value="1"/>
</dbReference>
<evidence type="ECO:0000259" key="7">
    <source>
        <dbReference type="SMART" id="SM00905"/>
    </source>
</evidence>
<comment type="similarity">
    <text evidence="3 6">Belongs to the DHNA family.</text>
</comment>
<keyword evidence="5 6" id="KW-0456">Lyase</keyword>
<gene>
    <name evidence="8" type="ORF">KR51_00012490</name>
</gene>
<reference evidence="8 9" key="1">
    <citation type="submission" date="2013-05" db="EMBL/GenBank/DDBJ databases">
        <title>Draft genome sequence of Rubidibacter lacunae KORDI 51-2.</title>
        <authorList>
            <person name="Choi D.H."/>
            <person name="Noh J.H."/>
            <person name="Kwon K.-K."/>
            <person name="Lee J.-H."/>
            <person name="Ryu J.-Y."/>
        </authorList>
    </citation>
    <scope>NUCLEOTIDE SEQUENCE [LARGE SCALE GENOMIC DNA]</scope>
    <source>
        <strain evidence="8 9">KORDI 51-2</strain>
    </source>
</reference>